<gene>
    <name evidence="1" type="ORF">UFOVP330_32</name>
</gene>
<reference evidence="1" key="1">
    <citation type="submission" date="2020-04" db="EMBL/GenBank/DDBJ databases">
        <authorList>
            <person name="Chiriac C."/>
            <person name="Salcher M."/>
            <person name="Ghai R."/>
            <person name="Kavagutti S V."/>
        </authorList>
    </citation>
    <scope>NUCLEOTIDE SEQUENCE</scope>
</reference>
<sequence length="78" mass="8479">MSEKVVGVQDMHPAQIAELMNFCCYALDLAETLAELLGDPEVADEATSKVESLTEMFGANTLILRTSLESPDSEQESD</sequence>
<dbReference type="EMBL" id="LR796344">
    <property type="protein sequence ID" value="CAB4138397.1"/>
    <property type="molecule type" value="Genomic_DNA"/>
</dbReference>
<evidence type="ECO:0000313" key="1">
    <source>
        <dbReference type="EMBL" id="CAB4138397.1"/>
    </source>
</evidence>
<proteinExistence type="predicted"/>
<name>A0A6J5LZ92_9CAUD</name>
<protein>
    <submittedName>
        <fullName evidence="1">Uncharacterized protein</fullName>
    </submittedName>
</protein>
<organism evidence="1">
    <name type="scientific">uncultured Caudovirales phage</name>
    <dbReference type="NCBI Taxonomy" id="2100421"/>
    <lineage>
        <taxon>Viruses</taxon>
        <taxon>Duplodnaviria</taxon>
        <taxon>Heunggongvirae</taxon>
        <taxon>Uroviricota</taxon>
        <taxon>Caudoviricetes</taxon>
        <taxon>Peduoviridae</taxon>
        <taxon>Maltschvirus</taxon>
        <taxon>Maltschvirus maltsch</taxon>
    </lineage>
</organism>
<accession>A0A6J5LZ92</accession>